<keyword evidence="5" id="KW-0503">Monooxygenase</keyword>
<dbReference type="Gene3D" id="1.10.630.10">
    <property type="entry name" value="Cytochrome P450"/>
    <property type="match status" value="1"/>
</dbReference>
<keyword evidence="2" id="KW-0479">Metal-binding</keyword>
<dbReference type="GO" id="GO:0005506">
    <property type="term" value="F:iron ion binding"/>
    <property type="evidence" value="ECO:0007669"/>
    <property type="project" value="InterPro"/>
</dbReference>
<dbReference type="AlphaFoldDB" id="A0AAD4FFB3"/>
<gene>
    <name evidence="6" type="ORF">G6011_09607</name>
</gene>
<sequence>MSDFDPDRFTTCIDTSAHYAASPDIASQDHYTYGAGHRICPGMHLAERSLFVAIAKLLWAFGFREEPGKPVDIDPGTGFMDGVVRTPENFECEIWVRGERKGVPKKEFAEVMDVFRKYEV</sequence>
<dbReference type="GO" id="GO:0020037">
    <property type="term" value="F:heme binding"/>
    <property type="evidence" value="ECO:0007669"/>
    <property type="project" value="InterPro"/>
</dbReference>
<keyword evidence="3" id="KW-0560">Oxidoreductase</keyword>
<dbReference type="PANTHER" id="PTHR46300">
    <property type="entry name" value="P450, PUTATIVE (EUROFUNG)-RELATED-RELATED"/>
    <property type="match status" value="1"/>
</dbReference>
<name>A0AAD4FFB3_9PLEO</name>
<evidence type="ECO:0000313" key="6">
    <source>
        <dbReference type="EMBL" id="KAG9186499.1"/>
    </source>
</evidence>
<keyword evidence="7" id="KW-1185">Reference proteome</keyword>
<accession>A0AAD4FFB3</accession>
<evidence type="ECO:0000256" key="1">
    <source>
        <dbReference type="ARBA" id="ARBA00010617"/>
    </source>
</evidence>
<dbReference type="InterPro" id="IPR036396">
    <property type="entry name" value="Cyt_P450_sf"/>
</dbReference>
<reference evidence="6" key="1">
    <citation type="submission" date="2021-07" db="EMBL/GenBank/DDBJ databases">
        <title>Genome Resource of American Ginseng Black Spot Pathogen Alternaria panax.</title>
        <authorList>
            <person name="Qiu C."/>
            <person name="Wang W."/>
            <person name="Liu Z."/>
        </authorList>
    </citation>
    <scope>NUCLEOTIDE SEQUENCE</scope>
    <source>
        <strain evidence="6">BNCC115425</strain>
    </source>
</reference>
<proteinExistence type="inferred from homology"/>
<dbReference type="EMBL" id="JAANER010000008">
    <property type="protein sequence ID" value="KAG9186499.1"/>
    <property type="molecule type" value="Genomic_DNA"/>
</dbReference>
<evidence type="ECO:0000256" key="2">
    <source>
        <dbReference type="ARBA" id="ARBA00022723"/>
    </source>
</evidence>
<dbReference type="GO" id="GO:0016705">
    <property type="term" value="F:oxidoreductase activity, acting on paired donors, with incorporation or reduction of molecular oxygen"/>
    <property type="evidence" value="ECO:0007669"/>
    <property type="project" value="InterPro"/>
</dbReference>
<dbReference type="InterPro" id="IPR001128">
    <property type="entry name" value="Cyt_P450"/>
</dbReference>
<dbReference type="PANTHER" id="PTHR46300:SF2">
    <property type="entry name" value="CYTOCHROME P450 MONOOXYGENASE ALNH-RELATED"/>
    <property type="match status" value="1"/>
</dbReference>
<protein>
    <recommendedName>
        <fullName evidence="8">Cytochrome P450</fullName>
    </recommendedName>
</protein>
<dbReference type="GO" id="GO:0004497">
    <property type="term" value="F:monooxygenase activity"/>
    <property type="evidence" value="ECO:0007669"/>
    <property type="project" value="UniProtKB-KW"/>
</dbReference>
<evidence type="ECO:0000256" key="3">
    <source>
        <dbReference type="ARBA" id="ARBA00023002"/>
    </source>
</evidence>
<evidence type="ECO:0000256" key="5">
    <source>
        <dbReference type="ARBA" id="ARBA00023033"/>
    </source>
</evidence>
<evidence type="ECO:0000256" key="4">
    <source>
        <dbReference type="ARBA" id="ARBA00023004"/>
    </source>
</evidence>
<organism evidence="6 7">
    <name type="scientific">Alternaria panax</name>
    <dbReference type="NCBI Taxonomy" id="48097"/>
    <lineage>
        <taxon>Eukaryota</taxon>
        <taxon>Fungi</taxon>
        <taxon>Dikarya</taxon>
        <taxon>Ascomycota</taxon>
        <taxon>Pezizomycotina</taxon>
        <taxon>Dothideomycetes</taxon>
        <taxon>Pleosporomycetidae</taxon>
        <taxon>Pleosporales</taxon>
        <taxon>Pleosporineae</taxon>
        <taxon>Pleosporaceae</taxon>
        <taxon>Alternaria</taxon>
        <taxon>Alternaria sect. Panax</taxon>
    </lineage>
</organism>
<dbReference type="InterPro" id="IPR050364">
    <property type="entry name" value="Cytochrome_P450_fung"/>
</dbReference>
<evidence type="ECO:0008006" key="8">
    <source>
        <dbReference type="Google" id="ProtNLM"/>
    </source>
</evidence>
<dbReference type="SUPFAM" id="SSF48264">
    <property type="entry name" value="Cytochrome P450"/>
    <property type="match status" value="1"/>
</dbReference>
<dbReference type="Pfam" id="PF00067">
    <property type="entry name" value="p450"/>
    <property type="match status" value="1"/>
</dbReference>
<comment type="similarity">
    <text evidence="1">Belongs to the cytochrome P450 family.</text>
</comment>
<comment type="caution">
    <text evidence="6">The sequence shown here is derived from an EMBL/GenBank/DDBJ whole genome shotgun (WGS) entry which is preliminary data.</text>
</comment>
<keyword evidence="4" id="KW-0408">Iron</keyword>
<evidence type="ECO:0000313" key="7">
    <source>
        <dbReference type="Proteomes" id="UP001199106"/>
    </source>
</evidence>
<dbReference type="Proteomes" id="UP001199106">
    <property type="component" value="Unassembled WGS sequence"/>
</dbReference>